<dbReference type="RefSeq" id="WP_164994318.1">
    <property type="nucleotide sequence ID" value="NZ_CP049055.1"/>
</dbReference>
<organism evidence="1 2">
    <name type="scientific">Kuenenia stuttgartiensis</name>
    <dbReference type="NCBI Taxonomy" id="174633"/>
    <lineage>
        <taxon>Bacteria</taxon>
        <taxon>Pseudomonadati</taxon>
        <taxon>Planctomycetota</taxon>
        <taxon>Candidatus Brocadiia</taxon>
        <taxon>Candidatus Brocadiales</taxon>
        <taxon>Candidatus Brocadiaceae</taxon>
        <taxon>Candidatus Kuenenia</taxon>
    </lineage>
</organism>
<proteinExistence type="predicted"/>
<evidence type="ECO:0000313" key="1">
    <source>
        <dbReference type="EMBL" id="QII09497.1"/>
    </source>
</evidence>
<name>A0A6G7GJW1_KUEST</name>
<accession>A0A6G7GJW1</accession>
<gene>
    <name evidence="1" type="ORF">KsCSTR_01180</name>
</gene>
<dbReference type="AlphaFoldDB" id="A0A6G7GJW1"/>
<dbReference type="Proteomes" id="UP000501926">
    <property type="component" value="Chromosome"/>
</dbReference>
<protein>
    <submittedName>
        <fullName evidence="1">Uncharacterized protein</fullName>
    </submittedName>
</protein>
<reference evidence="1 2" key="1">
    <citation type="submission" date="2020-02" db="EMBL/GenBank/DDBJ databases">
        <title>Newly sequenced genome of strain CSTR1 showed variability in Candidatus Kuenenia stuttgartiensis genomes.</title>
        <authorList>
            <person name="Ding C."/>
            <person name="Adrian L."/>
        </authorList>
    </citation>
    <scope>NUCLEOTIDE SEQUENCE [LARGE SCALE GENOMIC DNA]</scope>
    <source>
        <strain evidence="1 2">CSTR1</strain>
    </source>
</reference>
<sequence length="213" mass="24705">MFVPEDKNVFYSKSIKANNSLFQGDILDAKIIGLKNESDLYSPDNWMVITKSCDLVLDSNSLTIRKKNLSIIPLIALKLIYKMFRRDFIKDISKVNNRILLIAVHKLFSIFLTHNKKDEIEYLIKDRISKFMFLPPDGTILKEPTLIDFDLVIQINGNEQAEVQKVIQAKVLQLNSPFREKVAQRFAMHYSSIGVMDDEIRDKKYVSNLKKSF</sequence>
<evidence type="ECO:0000313" key="2">
    <source>
        <dbReference type="Proteomes" id="UP000501926"/>
    </source>
</evidence>
<dbReference type="EMBL" id="CP049055">
    <property type="protein sequence ID" value="QII09497.1"/>
    <property type="molecule type" value="Genomic_DNA"/>
</dbReference>